<proteinExistence type="predicted"/>
<evidence type="ECO:0000259" key="1">
    <source>
        <dbReference type="Pfam" id="PF05688"/>
    </source>
</evidence>
<evidence type="ECO:0000259" key="2">
    <source>
        <dbReference type="Pfam" id="PF05689"/>
    </source>
</evidence>
<feature type="domain" description="Bacterial Immunoglobulin-like 21" evidence="1">
    <location>
        <begin position="95"/>
        <end position="211"/>
    </location>
</feature>
<dbReference type="InterPro" id="IPR008541">
    <property type="entry name" value="InvE_AD"/>
</dbReference>
<evidence type="ECO:0000313" key="3">
    <source>
        <dbReference type="EMBL" id="EHC35364.1"/>
    </source>
</evidence>
<feature type="domain" description="InvasinE Adhesion" evidence="2">
    <location>
        <begin position="1"/>
        <end position="65"/>
    </location>
</feature>
<dbReference type="Proteomes" id="UP000004906">
    <property type="component" value="Unassembled WGS sequence"/>
</dbReference>
<evidence type="ECO:0000313" key="4">
    <source>
        <dbReference type="Proteomes" id="UP000004906"/>
    </source>
</evidence>
<sequence length="352" mass="37269">MPLMNDLKALQQLYPDGALEDQFGWPVKTGKLWWSADLNSSKAHQAINLKTGQISAPTSTSLQACLVNARNVPASITLTSTAMDAAKGAAVAKKGEAIPLTVTVKNRAGVPIANEPFTLKRGDANDRLDIKYTWNTTADDLTLQELTPSPTTKSMTSSGNVFSGVTGADGTATFTVNQDGSVGLKTELTASATGDVTQSTNTVLGVIFTVITSPDSSYAEFWGHMPDTLTVDGVTLHRPLLMKEAPAGATDSRKENNETWVSVYTKADGTIYDMSKNCGGVAGFPAKGVLEKMRDEQIAVANGWPTVSLPYVSSTPGTYNYCRVSLAKGGTTHCPTTNNDFTIGYAACLVQP</sequence>
<accession>A0A6C8GLU6</accession>
<organism evidence="3 4">
    <name type="scientific">Salmonella enterica subsp. enterica serovar Adelaide str. A4-669</name>
    <dbReference type="NCBI Taxonomy" id="913063"/>
    <lineage>
        <taxon>Bacteria</taxon>
        <taxon>Pseudomonadati</taxon>
        <taxon>Pseudomonadota</taxon>
        <taxon>Gammaproteobacteria</taxon>
        <taxon>Enterobacterales</taxon>
        <taxon>Enterobacteriaceae</taxon>
        <taxon>Salmonella</taxon>
    </lineage>
</organism>
<dbReference type="Pfam" id="PF05689">
    <property type="entry name" value="InvE_AD"/>
    <property type="match status" value="2"/>
</dbReference>
<dbReference type="AlphaFoldDB" id="A0A6C8GLU6"/>
<comment type="caution">
    <text evidence="3">The sequence shown here is derived from an EMBL/GenBank/DDBJ whole genome shotgun (WGS) entry which is preliminary data.</text>
</comment>
<feature type="domain" description="InvasinE Adhesion" evidence="2">
    <location>
        <begin position="214"/>
        <end position="348"/>
    </location>
</feature>
<reference evidence="3 4" key="1">
    <citation type="journal article" date="2011" name="BMC Genomics">
        <title>Genome sequencing reveals diversification of virulence factor content and possible host adaptation in distinct subpopulations of Salmonella enterica.</title>
        <authorList>
            <person name="den Bakker H.C."/>
            <person name="Moreno Switt A.I."/>
            <person name="Govoni G."/>
            <person name="Cummings C.A."/>
            <person name="Ranieri M.L."/>
            <person name="Degoricija L."/>
            <person name="Hoelzer K."/>
            <person name="Rodriguez-Rivera L.D."/>
            <person name="Brown S."/>
            <person name="Bolchacova E."/>
            <person name="Furtado M.R."/>
            <person name="Wiedmann M."/>
        </authorList>
    </citation>
    <scope>NUCLEOTIDE SEQUENCE [LARGE SCALE GENOMIC DNA]</scope>
    <source>
        <strain evidence="3 4">A4-669</strain>
    </source>
</reference>
<name>A0A6C8GLU6_SALET</name>
<gene>
    <name evidence="3" type="ORF">LTSEADE_2993</name>
</gene>
<protein>
    <submittedName>
        <fullName evidence="3">Putative outer membrane protein</fullName>
    </submittedName>
</protein>
<dbReference type="EMBL" id="AFCI01001018">
    <property type="protein sequence ID" value="EHC35364.1"/>
    <property type="molecule type" value="Genomic_DNA"/>
</dbReference>
<dbReference type="InterPro" id="IPR008542">
    <property type="entry name" value="BIg21"/>
</dbReference>
<dbReference type="Pfam" id="PF05688">
    <property type="entry name" value="BIg21"/>
    <property type="match status" value="1"/>
</dbReference>